<proteinExistence type="predicted"/>
<gene>
    <name evidence="3" type="ORF">NDI76_09885</name>
</gene>
<reference evidence="3 4" key="1">
    <citation type="submission" date="2022-06" db="EMBL/GenBank/DDBJ databases">
        <title>Halogeometricum sp. a new haloarchaeum isolate from saline soil.</title>
        <authorList>
            <person name="Strakova D."/>
            <person name="Galisteo C."/>
            <person name="Sanchez-Porro C."/>
            <person name="Ventosa A."/>
        </authorList>
    </citation>
    <scope>NUCLEOTIDE SEQUENCE [LARGE SCALE GENOMIC DNA]</scope>
    <source>
        <strain evidence="3 4">S1BR25-6</strain>
    </source>
</reference>
<feature type="transmembrane region" description="Helical" evidence="2">
    <location>
        <begin position="28"/>
        <end position="45"/>
    </location>
</feature>
<feature type="region of interest" description="Disordered" evidence="1">
    <location>
        <begin position="210"/>
        <end position="244"/>
    </location>
</feature>
<evidence type="ECO:0000256" key="2">
    <source>
        <dbReference type="SAM" id="Phobius"/>
    </source>
</evidence>
<comment type="caution">
    <text evidence="3">The sequence shown here is derived from an EMBL/GenBank/DDBJ whole genome shotgun (WGS) entry which is preliminary data.</text>
</comment>
<dbReference type="Proteomes" id="UP001257060">
    <property type="component" value="Unassembled WGS sequence"/>
</dbReference>
<protein>
    <submittedName>
        <fullName evidence="3">DUF2270 domain-containing protein</fullName>
    </submittedName>
</protein>
<accession>A0ABU2GE70</accession>
<feature type="transmembrane region" description="Helical" evidence="2">
    <location>
        <begin position="166"/>
        <end position="187"/>
    </location>
</feature>
<organism evidence="3 4">
    <name type="scientific">Halogeometricum salsisoli</name>
    <dbReference type="NCBI Taxonomy" id="2950536"/>
    <lineage>
        <taxon>Archaea</taxon>
        <taxon>Methanobacteriati</taxon>
        <taxon>Methanobacteriota</taxon>
        <taxon>Stenosarchaea group</taxon>
        <taxon>Halobacteria</taxon>
        <taxon>Halobacteriales</taxon>
        <taxon>Haloferacaceae</taxon>
        <taxon>Halogeometricum</taxon>
    </lineage>
</organism>
<dbReference type="EMBL" id="JAMQOP010000002">
    <property type="protein sequence ID" value="MDS0299054.1"/>
    <property type="molecule type" value="Genomic_DNA"/>
</dbReference>
<keyword evidence="2" id="KW-0812">Transmembrane</keyword>
<keyword evidence="2" id="KW-0472">Membrane</keyword>
<feature type="transmembrane region" description="Helical" evidence="2">
    <location>
        <begin position="51"/>
        <end position="69"/>
    </location>
</feature>
<keyword evidence="2" id="KW-1133">Transmembrane helix</keyword>
<dbReference type="InterPro" id="IPR014470">
    <property type="entry name" value="UCP01500"/>
</dbReference>
<evidence type="ECO:0000313" key="3">
    <source>
        <dbReference type="EMBL" id="MDS0299054.1"/>
    </source>
</evidence>
<dbReference type="Pfam" id="PF10028">
    <property type="entry name" value="DUF2270"/>
    <property type="match status" value="1"/>
</dbReference>
<name>A0ABU2GE70_9EURY</name>
<feature type="transmembrane region" description="Helical" evidence="2">
    <location>
        <begin position="133"/>
        <end position="154"/>
    </location>
</feature>
<evidence type="ECO:0000313" key="4">
    <source>
        <dbReference type="Proteomes" id="UP001257060"/>
    </source>
</evidence>
<evidence type="ECO:0000256" key="1">
    <source>
        <dbReference type="SAM" id="MobiDB-lite"/>
    </source>
</evidence>
<sequence>MGPSSAMAHLYRGEIHRMTLWRERLDRTTNWAVILLVGVLTWAFSQATNPHYVLLLGNAAVGLFLVTEARRYRAYDVWRSRVRYLQEHVWAPGLDPEASLRDEDWRAELARDYRNPTLKITLEEALAHRLRRVYLPLFAVLNGAWLLRVTSFAGDPWPASAAIGRIPGAVVVAAVVVLFVGAAAIAYRPRTWHTRGELLAEDLRRYEGSDSLRHTQAESRSERRDRRERERESRTEGSDDPESH</sequence>
<keyword evidence="4" id="KW-1185">Reference proteome</keyword>